<feature type="compositionally biased region" description="Polar residues" evidence="1">
    <location>
        <begin position="379"/>
        <end position="392"/>
    </location>
</feature>
<evidence type="ECO:0000256" key="1">
    <source>
        <dbReference type="SAM" id="MobiDB-lite"/>
    </source>
</evidence>
<feature type="compositionally biased region" description="Polar residues" evidence="1">
    <location>
        <begin position="400"/>
        <end position="411"/>
    </location>
</feature>
<evidence type="ECO:0008006" key="4">
    <source>
        <dbReference type="Google" id="ProtNLM"/>
    </source>
</evidence>
<name>A0A8S1P0H4_9CILI</name>
<reference evidence="2" key="1">
    <citation type="submission" date="2021-01" db="EMBL/GenBank/DDBJ databases">
        <authorList>
            <consortium name="Genoscope - CEA"/>
            <person name="William W."/>
        </authorList>
    </citation>
    <scope>NUCLEOTIDE SEQUENCE</scope>
</reference>
<feature type="compositionally biased region" description="Polar residues" evidence="1">
    <location>
        <begin position="433"/>
        <end position="456"/>
    </location>
</feature>
<dbReference type="PANTHER" id="PTHR15048">
    <property type="entry name" value="STARCH-BINDING DOMAIN-CONTAINING PROTEIN 1"/>
    <property type="match status" value="1"/>
</dbReference>
<feature type="compositionally biased region" description="Low complexity" evidence="1">
    <location>
        <begin position="335"/>
        <end position="356"/>
    </location>
</feature>
<evidence type="ECO:0000313" key="3">
    <source>
        <dbReference type="Proteomes" id="UP000692954"/>
    </source>
</evidence>
<gene>
    <name evidence="2" type="ORF">PSON_ATCC_30995.1.T0610053</name>
</gene>
<sequence length="752" mass="88023">MRPNHPYSITFPIWQCEQWTALRGRLKLSDEQVIIARWNNTMYLDEELAFFDSQHRIKPSKDNKLLKPQICLLPQILQIVRTNTYTDVLIENVSEWFLTSGDLSKLLLIYFGYDLYTGCTPRDCTLENIIRNNDSIVILDFGLRKRTEKYCVYWNPLILKGKPCRSSYQWSLGIMYLVMTQGNYILNEVQKHINQWLKGGRLDIGSMITNKKQSVQNLISSLLDPENPIAWNQIPNHPAFREDNACIQILKEFQNRCNKTETKGRSTSRMNSIDENSNQISIMPCPYGLKNPKICDQNILNQSLITKVGNLYKAHQDKVRNALCNSYSSLQNRHSSTSQQSRQMQQTNNSTNKFNNFFNSTKVLHKSQVKIPNLGFRTFRNQTQNSTQNATSDSHRKSGDNTSENNNQATIKQDYFNDKIRSRVSSIKGDTIKLQQKPRNGSTHSISQEQPKLQQNHQKKVSQNQEEVQQIYQQQEILNEQSKQQQITKYSYLDQQNQQQLQIQQAQLKSQDQDNEINVSSANNYIQLIKRNSTQLQIFSQKYNRSLEAINVIGQTVAKCLTFFNGLQNFWVIPLFLVFKRMLQLRKKIENLLEQKVNSFKLDDWDVITCSVDYENYLNKVKKDNQLVQSELSLLLNSAKAKAEKLDKTRREKVEWFLNDDLNDKIKDVCYTYFHGQIYKNIKDKKGIDKSNLEWLKLQIQAQASLIICDLPILICDKENFTYEEYLQTLELTDEEQISSYLKRNELYLERK</sequence>
<feature type="region of interest" description="Disordered" evidence="1">
    <location>
        <begin position="330"/>
        <end position="356"/>
    </location>
</feature>
<dbReference type="OrthoDB" id="306414at2759"/>
<evidence type="ECO:0000313" key="2">
    <source>
        <dbReference type="EMBL" id="CAD8093604.1"/>
    </source>
</evidence>
<dbReference type="PANTHER" id="PTHR15048:SF0">
    <property type="entry name" value="STARCH-BINDING DOMAIN-CONTAINING PROTEIN 1"/>
    <property type="match status" value="1"/>
</dbReference>
<dbReference type="Proteomes" id="UP000692954">
    <property type="component" value="Unassembled WGS sequence"/>
</dbReference>
<dbReference type="AlphaFoldDB" id="A0A8S1P0H4"/>
<dbReference type="GO" id="GO:0016020">
    <property type="term" value="C:membrane"/>
    <property type="evidence" value="ECO:0007669"/>
    <property type="project" value="TreeGrafter"/>
</dbReference>
<keyword evidence="3" id="KW-1185">Reference proteome</keyword>
<organism evidence="2 3">
    <name type="scientific">Paramecium sonneborni</name>
    <dbReference type="NCBI Taxonomy" id="65129"/>
    <lineage>
        <taxon>Eukaryota</taxon>
        <taxon>Sar</taxon>
        <taxon>Alveolata</taxon>
        <taxon>Ciliophora</taxon>
        <taxon>Intramacronucleata</taxon>
        <taxon>Oligohymenophorea</taxon>
        <taxon>Peniculida</taxon>
        <taxon>Parameciidae</taxon>
        <taxon>Paramecium</taxon>
    </lineage>
</organism>
<accession>A0A8S1P0H4</accession>
<proteinExistence type="predicted"/>
<dbReference type="EMBL" id="CAJJDN010000061">
    <property type="protein sequence ID" value="CAD8093604.1"/>
    <property type="molecule type" value="Genomic_DNA"/>
</dbReference>
<feature type="region of interest" description="Disordered" evidence="1">
    <location>
        <begin position="379"/>
        <end position="464"/>
    </location>
</feature>
<comment type="caution">
    <text evidence="2">The sequence shown here is derived from an EMBL/GenBank/DDBJ whole genome shotgun (WGS) entry which is preliminary data.</text>
</comment>
<protein>
    <recommendedName>
        <fullName evidence="4">Protein kinase domain-containing protein</fullName>
    </recommendedName>
</protein>